<accession>A0A8X6QL51</accession>
<proteinExistence type="predicted"/>
<comment type="caution">
    <text evidence="1">The sequence shown here is derived from an EMBL/GenBank/DDBJ whole genome shotgun (WGS) entry which is preliminary data.</text>
</comment>
<keyword evidence="2" id="KW-1185">Reference proteome</keyword>
<sequence length="130" mass="14627">MSNILNVWHLKQSNDTLAFLKCFDKISAELRSLERLGLEMKSVPTVLCTTILKVLPQDILVEFNKLENGNCNAEIKVLLNFLSLSLRSSERALLMSHEFSTCGRLLYASSRVATHAAFGDLKNNKSVRDK</sequence>
<organism evidence="1 2">
    <name type="scientific">Nephila pilipes</name>
    <name type="common">Giant wood spider</name>
    <name type="synonym">Nephila maculata</name>
    <dbReference type="NCBI Taxonomy" id="299642"/>
    <lineage>
        <taxon>Eukaryota</taxon>
        <taxon>Metazoa</taxon>
        <taxon>Ecdysozoa</taxon>
        <taxon>Arthropoda</taxon>
        <taxon>Chelicerata</taxon>
        <taxon>Arachnida</taxon>
        <taxon>Araneae</taxon>
        <taxon>Araneomorphae</taxon>
        <taxon>Entelegynae</taxon>
        <taxon>Araneoidea</taxon>
        <taxon>Nephilidae</taxon>
        <taxon>Nephila</taxon>
    </lineage>
</organism>
<dbReference type="Proteomes" id="UP000887013">
    <property type="component" value="Unassembled WGS sequence"/>
</dbReference>
<gene>
    <name evidence="1" type="ORF">NPIL_402971</name>
</gene>
<evidence type="ECO:0000313" key="1">
    <source>
        <dbReference type="EMBL" id="GFU32538.1"/>
    </source>
</evidence>
<protein>
    <submittedName>
        <fullName evidence="1">Uncharacterized protein</fullName>
    </submittedName>
</protein>
<dbReference type="AlphaFoldDB" id="A0A8X6QL51"/>
<reference evidence="1" key="1">
    <citation type="submission" date="2020-08" db="EMBL/GenBank/DDBJ databases">
        <title>Multicomponent nature underlies the extraordinary mechanical properties of spider dragline silk.</title>
        <authorList>
            <person name="Kono N."/>
            <person name="Nakamura H."/>
            <person name="Mori M."/>
            <person name="Yoshida Y."/>
            <person name="Ohtoshi R."/>
            <person name="Malay A.D."/>
            <person name="Moran D.A.P."/>
            <person name="Tomita M."/>
            <person name="Numata K."/>
            <person name="Arakawa K."/>
        </authorList>
    </citation>
    <scope>NUCLEOTIDE SEQUENCE</scope>
</reference>
<name>A0A8X6QL51_NEPPI</name>
<evidence type="ECO:0000313" key="2">
    <source>
        <dbReference type="Proteomes" id="UP000887013"/>
    </source>
</evidence>
<dbReference type="EMBL" id="BMAW01033930">
    <property type="protein sequence ID" value="GFU32538.1"/>
    <property type="molecule type" value="Genomic_DNA"/>
</dbReference>